<keyword evidence="7 8" id="KW-0472">Membrane</keyword>
<feature type="transmembrane region" description="Helical" evidence="8">
    <location>
        <begin position="225"/>
        <end position="245"/>
    </location>
</feature>
<sequence length="400" mass="39283">MTATDLSTRGTAHVWASPASTLATLVTSAVVGVGQTYAVIPLLPAIAAEFGTSTSAATWMSTAFSLAFALSFLVAGPLADRFGPRRVILAGLVAAAVTTAAVPLATSLPAAVALRCVQGMAVAMLVPTGFAYVTGHLEPGRRPVAFSALASAGIASAVVLQVAAQVLAPVGWRAVFLASSGAFVLLIAVVTVVLRPDALAATPRADSVVAALAAVPKLLTRPRLLGLYLATAALLGAFVIVYTVVELAGPDAVSSPGAMLALRASALPAVVLAPLLTRVLAGVAPRVRAMVSLAVSAIAALLLPVAGGSVVGLAAVLLVFVGGIAVGSPGLVAAIHAHAGESVGAATALYTASLFLGASVGPQLVAVVGGFAPTLVVTAGLLAAATGLVALCTQGDRRPA</sequence>
<feature type="transmembrane region" description="Helical" evidence="8">
    <location>
        <begin position="289"/>
        <end position="307"/>
    </location>
</feature>
<dbReference type="GO" id="GO:0022857">
    <property type="term" value="F:transmembrane transporter activity"/>
    <property type="evidence" value="ECO:0007669"/>
    <property type="project" value="InterPro"/>
</dbReference>
<comment type="similarity">
    <text evidence="2">Belongs to the major facilitator superfamily.</text>
</comment>
<evidence type="ECO:0000256" key="1">
    <source>
        <dbReference type="ARBA" id="ARBA00004651"/>
    </source>
</evidence>
<feature type="transmembrane region" description="Helical" evidence="8">
    <location>
        <begin position="174"/>
        <end position="194"/>
    </location>
</feature>
<dbReference type="OrthoDB" id="7375466at2"/>
<dbReference type="AlphaFoldDB" id="A0A660CKD8"/>
<evidence type="ECO:0000256" key="6">
    <source>
        <dbReference type="ARBA" id="ARBA00022989"/>
    </source>
</evidence>
<feature type="transmembrane region" description="Helical" evidence="8">
    <location>
        <begin position="145"/>
        <end position="168"/>
    </location>
</feature>
<dbReference type="PANTHER" id="PTHR43271">
    <property type="entry name" value="BLL2771 PROTEIN"/>
    <property type="match status" value="1"/>
</dbReference>
<evidence type="ECO:0000256" key="8">
    <source>
        <dbReference type="SAM" id="Phobius"/>
    </source>
</evidence>
<feature type="transmembrane region" description="Helical" evidence="8">
    <location>
        <begin position="56"/>
        <end position="75"/>
    </location>
</feature>
<dbReference type="GO" id="GO:0005886">
    <property type="term" value="C:plasma membrane"/>
    <property type="evidence" value="ECO:0007669"/>
    <property type="project" value="UniProtKB-SubCell"/>
</dbReference>
<dbReference type="Gene3D" id="1.20.1250.20">
    <property type="entry name" value="MFS general substrate transporter like domains"/>
    <property type="match status" value="1"/>
</dbReference>
<accession>A0A660CKD8</accession>
<proteinExistence type="inferred from homology"/>
<dbReference type="InterPro" id="IPR036259">
    <property type="entry name" value="MFS_trans_sf"/>
</dbReference>
<keyword evidence="4" id="KW-1003">Cell membrane</keyword>
<comment type="caution">
    <text evidence="10">The sequence shown here is derived from an EMBL/GenBank/DDBJ whole genome shotgun (WGS) entry which is preliminary data.</text>
</comment>
<feature type="transmembrane region" description="Helical" evidence="8">
    <location>
        <begin position="371"/>
        <end position="392"/>
    </location>
</feature>
<evidence type="ECO:0000256" key="5">
    <source>
        <dbReference type="ARBA" id="ARBA00022692"/>
    </source>
</evidence>
<dbReference type="Pfam" id="PF07690">
    <property type="entry name" value="MFS_1"/>
    <property type="match status" value="1"/>
</dbReference>
<feature type="transmembrane region" description="Helical" evidence="8">
    <location>
        <begin position="313"/>
        <end position="335"/>
    </location>
</feature>
<dbReference type="EMBL" id="VLJV01000001">
    <property type="protein sequence ID" value="TWH22109.1"/>
    <property type="molecule type" value="Genomic_DNA"/>
</dbReference>
<dbReference type="InterPro" id="IPR020846">
    <property type="entry name" value="MFS_dom"/>
</dbReference>
<evidence type="ECO:0000313" key="11">
    <source>
        <dbReference type="Proteomes" id="UP000317303"/>
    </source>
</evidence>
<evidence type="ECO:0000256" key="7">
    <source>
        <dbReference type="ARBA" id="ARBA00023136"/>
    </source>
</evidence>
<keyword evidence="6 8" id="KW-1133">Transmembrane helix</keyword>
<dbReference type="PROSITE" id="PS50850">
    <property type="entry name" value="MFS"/>
    <property type="match status" value="1"/>
</dbReference>
<feature type="transmembrane region" description="Helical" evidence="8">
    <location>
        <begin position="347"/>
        <end position="365"/>
    </location>
</feature>
<evidence type="ECO:0000259" key="9">
    <source>
        <dbReference type="PROSITE" id="PS50850"/>
    </source>
</evidence>
<comment type="subcellular location">
    <subcellularLocation>
        <location evidence="1">Cell membrane</location>
        <topology evidence="1">Multi-pass membrane protein</topology>
    </subcellularLocation>
</comment>
<organism evidence="10 11">
    <name type="scientific">Prauserella rugosa</name>
    <dbReference type="NCBI Taxonomy" id="43354"/>
    <lineage>
        <taxon>Bacteria</taxon>
        <taxon>Bacillati</taxon>
        <taxon>Actinomycetota</taxon>
        <taxon>Actinomycetes</taxon>
        <taxon>Pseudonocardiales</taxon>
        <taxon>Pseudonocardiaceae</taxon>
        <taxon>Prauserella</taxon>
    </lineage>
</organism>
<feature type="domain" description="Major facilitator superfamily (MFS) profile" evidence="9">
    <location>
        <begin position="21"/>
        <end position="397"/>
    </location>
</feature>
<feature type="transmembrane region" description="Helical" evidence="8">
    <location>
        <begin position="112"/>
        <end position="133"/>
    </location>
</feature>
<dbReference type="Proteomes" id="UP000317303">
    <property type="component" value="Unassembled WGS sequence"/>
</dbReference>
<dbReference type="InterPro" id="IPR011701">
    <property type="entry name" value="MFS"/>
</dbReference>
<feature type="transmembrane region" description="Helical" evidence="8">
    <location>
        <begin position="21"/>
        <end position="44"/>
    </location>
</feature>
<reference evidence="10 11" key="1">
    <citation type="submission" date="2019-07" db="EMBL/GenBank/DDBJ databases">
        <title>R&amp;d 2014.</title>
        <authorList>
            <person name="Klenk H.-P."/>
        </authorList>
    </citation>
    <scope>NUCLEOTIDE SEQUENCE [LARGE SCALE GENOMIC DNA]</scope>
    <source>
        <strain evidence="10 11">DSM 43194</strain>
    </source>
</reference>
<feature type="transmembrane region" description="Helical" evidence="8">
    <location>
        <begin position="257"/>
        <end position="277"/>
    </location>
</feature>
<feature type="transmembrane region" description="Helical" evidence="8">
    <location>
        <begin position="87"/>
        <end position="106"/>
    </location>
</feature>
<keyword evidence="5 8" id="KW-0812">Transmembrane</keyword>
<keyword evidence="3" id="KW-0813">Transport</keyword>
<name>A0A660CKD8_9PSEU</name>
<evidence type="ECO:0000256" key="2">
    <source>
        <dbReference type="ARBA" id="ARBA00008335"/>
    </source>
</evidence>
<dbReference type="SUPFAM" id="SSF103473">
    <property type="entry name" value="MFS general substrate transporter"/>
    <property type="match status" value="1"/>
</dbReference>
<evidence type="ECO:0000313" key="10">
    <source>
        <dbReference type="EMBL" id="TWH22109.1"/>
    </source>
</evidence>
<dbReference type="PANTHER" id="PTHR43271:SF2">
    <property type="entry name" value="BLL2771 PROTEIN"/>
    <property type="match status" value="1"/>
</dbReference>
<dbReference type="RefSeq" id="WP_051758032.1">
    <property type="nucleotide sequence ID" value="NZ_JOIJ01000018.1"/>
</dbReference>
<evidence type="ECO:0000256" key="4">
    <source>
        <dbReference type="ARBA" id="ARBA00022475"/>
    </source>
</evidence>
<keyword evidence="11" id="KW-1185">Reference proteome</keyword>
<evidence type="ECO:0000256" key="3">
    <source>
        <dbReference type="ARBA" id="ARBA00022448"/>
    </source>
</evidence>
<protein>
    <submittedName>
        <fullName evidence="10">Putative MFS family arabinose efflux permease</fullName>
    </submittedName>
</protein>
<gene>
    <name evidence="10" type="ORF">JD82_03982</name>
</gene>